<dbReference type="FunFam" id="3.40.1440.10:FF:000001">
    <property type="entry name" value="UvrABC system protein C"/>
    <property type="match status" value="1"/>
</dbReference>
<feature type="domain" description="UVR" evidence="8">
    <location>
        <begin position="206"/>
        <end position="241"/>
    </location>
</feature>
<evidence type="ECO:0000259" key="8">
    <source>
        <dbReference type="PROSITE" id="PS50151"/>
    </source>
</evidence>
<dbReference type="Pfam" id="PF22920">
    <property type="entry name" value="UvrC_RNaseH"/>
    <property type="match status" value="1"/>
</dbReference>
<dbReference type="NCBIfam" id="TIGR00194">
    <property type="entry name" value="uvrC"/>
    <property type="match status" value="1"/>
</dbReference>
<evidence type="ECO:0000256" key="4">
    <source>
        <dbReference type="ARBA" id="ARBA00022881"/>
    </source>
</evidence>
<dbReference type="GO" id="GO:0006289">
    <property type="term" value="P:nucleotide-excision repair"/>
    <property type="evidence" value="ECO:0007669"/>
    <property type="project" value="UniProtKB-UniRule"/>
</dbReference>
<reference evidence="11 12" key="1">
    <citation type="submission" date="2019-02" db="EMBL/GenBank/DDBJ databases">
        <title>Complete Genome Sequence and Methylome Analysis of free living Spirochaetas.</title>
        <authorList>
            <person name="Fomenkov A."/>
            <person name="Dubinina G."/>
            <person name="Leshcheva N."/>
            <person name="Mikheeva N."/>
            <person name="Grabovich M."/>
            <person name="Vincze T."/>
            <person name="Roberts R.J."/>
        </authorList>
    </citation>
    <scope>NUCLEOTIDE SEQUENCE [LARGE SCALE GENOMIC DNA]</scope>
    <source>
        <strain evidence="11 12">K2</strain>
    </source>
</reference>
<organism evidence="11 12">
    <name type="scientific">Oceanispirochaeta crateris</name>
    <dbReference type="NCBI Taxonomy" id="2518645"/>
    <lineage>
        <taxon>Bacteria</taxon>
        <taxon>Pseudomonadati</taxon>
        <taxon>Spirochaetota</taxon>
        <taxon>Spirochaetia</taxon>
        <taxon>Spirochaetales</taxon>
        <taxon>Spirochaetaceae</taxon>
        <taxon>Oceanispirochaeta</taxon>
    </lineage>
</organism>
<dbReference type="InterPro" id="IPR001943">
    <property type="entry name" value="UVR_dom"/>
</dbReference>
<dbReference type="Pfam" id="PF01541">
    <property type="entry name" value="GIY-YIG"/>
    <property type="match status" value="1"/>
</dbReference>
<dbReference type="HAMAP" id="MF_00203">
    <property type="entry name" value="UvrC"/>
    <property type="match status" value="1"/>
</dbReference>
<dbReference type="InterPro" id="IPR036876">
    <property type="entry name" value="UVR_dom_sf"/>
</dbReference>
<dbReference type="PANTHER" id="PTHR30562">
    <property type="entry name" value="UVRC/OXIDOREDUCTASE"/>
    <property type="match status" value="1"/>
</dbReference>
<dbReference type="InterPro" id="IPR000305">
    <property type="entry name" value="GIY-YIG_endonuc"/>
</dbReference>
<evidence type="ECO:0000256" key="1">
    <source>
        <dbReference type="ARBA" id="ARBA00022490"/>
    </source>
</evidence>
<dbReference type="InterPro" id="IPR047296">
    <property type="entry name" value="GIY-YIG_UvrC_Cho"/>
</dbReference>
<dbReference type="InterPro" id="IPR038476">
    <property type="entry name" value="UvrC_RNase_H_dom_sf"/>
</dbReference>
<feature type="domain" description="GIY-YIG" evidence="9">
    <location>
        <begin position="22"/>
        <end position="99"/>
    </location>
</feature>
<dbReference type="SUPFAM" id="SSF46600">
    <property type="entry name" value="C-terminal UvrC-binding domain of UvrB"/>
    <property type="match status" value="1"/>
</dbReference>
<dbReference type="SUPFAM" id="SSF47781">
    <property type="entry name" value="RuvA domain 2-like"/>
    <property type="match status" value="1"/>
</dbReference>
<dbReference type="GO" id="GO:0009381">
    <property type="term" value="F:excinuclease ABC activity"/>
    <property type="evidence" value="ECO:0007669"/>
    <property type="project" value="UniProtKB-UniRule"/>
</dbReference>
<evidence type="ECO:0000259" key="10">
    <source>
        <dbReference type="PROSITE" id="PS50165"/>
    </source>
</evidence>
<dbReference type="InterPro" id="IPR035901">
    <property type="entry name" value="GIY-YIG_endonuc_sf"/>
</dbReference>
<evidence type="ECO:0000259" key="9">
    <source>
        <dbReference type="PROSITE" id="PS50164"/>
    </source>
</evidence>
<dbReference type="AlphaFoldDB" id="A0A5C1QPU9"/>
<dbReference type="Gene3D" id="1.10.150.20">
    <property type="entry name" value="5' to 3' exonuclease, C-terminal subdomain"/>
    <property type="match status" value="1"/>
</dbReference>
<dbReference type="Pfam" id="PF14520">
    <property type="entry name" value="HHH_5"/>
    <property type="match status" value="1"/>
</dbReference>
<feature type="domain" description="UvrC family homology region profile" evidence="10">
    <location>
        <begin position="257"/>
        <end position="480"/>
    </location>
</feature>
<evidence type="ECO:0000256" key="5">
    <source>
        <dbReference type="ARBA" id="ARBA00023204"/>
    </source>
</evidence>
<evidence type="ECO:0000256" key="7">
    <source>
        <dbReference type="HAMAP-Rule" id="MF_00203"/>
    </source>
</evidence>
<dbReference type="GO" id="GO:0003677">
    <property type="term" value="F:DNA binding"/>
    <property type="evidence" value="ECO:0007669"/>
    <property type="project" value="UniProtKB-UniRule"/>
</dbReference>
<accession>A0A5C1QPU9</accession>
<gene>
    <name evidence="7 11" type="primary">uvrC</name>
    <name evidence="11" type="ORF">EXM22_14070</name>
</gene>
<dbReference type="CDD" id="cd10434">
    <property type="entry name" value="GIY-YIG_UvrC_Cho"/>
    <property type="match status" value="1"/>
</dbReference>
<dbReference type="GO" id="GO:0009380">
    <property type="term" value="C:excinuclease repair complex"/>
    <property type="evidence" value="ECO:0007669"/>
    <property type="project" value="InterPro"/>
</dbReference>
<comment type="subunit">
    <text evidence="7">Interacts with UvrB in an incision complex.</text>
</comment>
<evidence type="ECO:0000256" key="3">
    <source>
        <dbReference type="ARBA" id="ARBA00022769"/>
    </source>
</evidence>
<dbReference type="PROSITE" id="PS50165">
    <property type="entry name" value="UVRC"/>
    <property type="match status" value="1"/>
</dbReference>
<dbReference type="InterPro" id="IPR001162">
    <property type="entry name" value="UvrC_RNase_H_dom"/>
</dbReference>
<dbReference type="SMART" id="SM00465">
    <property type="entry name" value="GIYc"/>
    <property type="match status" value="1"/>
</dbReference>
<dbReference type="GO" id="GO:0005737">
    <property type="term" value="C:cytoplasm"/>
    <property type="evidence" value="ECO:0007669"/>
    <property type="project" value="UniProtKB-SubCell"/>
</dbReference>
<keyword evidence="2 7" id="KW-0227">DNA damage</keyword>
<dbReference type="Proteomes" id="UP000324209">
    <property type="component" value="Chromosome"/>
</dbReference>
<proteinExistence type="inferred from homology"/>
<dbReference type="Gene3D" id="3.40.1440.10">
    <property type="entry name" value="GIY-YIG endonuclease"/>
    <property type="match status" value="1"/>
</dbReference>
<dbReference type="KEGG" id="ock:EXM22_14070"/>
<keyword evidence="3 7" id="KW-0228">DNA excision</keyword>
<dbReference type="PROSITE" id="PS50164">
    <property type="entry name" value="GIY_YIG"/>
    <property type="match status" value="1"/>
</dbReference>
<evidence type="ECO:0000313" key="11">
    <source>
        <dbReference type="EMBL" id="QEN09060.1"/>
    </source>
</evidence>
<dbReference type="Gene3D" id="3.30.420.340">
    <property type="entry name" value="UvrC, RNAse H endonuclease domain"/>
    <property type="match status" value="1"/>
</dbReference>
<dbReference type="InterPro" id="IPR010994">
    <property type="entry name" value="RuvA_2-like"/>
</dbReference>
<evidence type="ECO:0000256" key="2">
    <source>
        <dbReference type="ARBA" id="ARBA00022763"/>
    </source>
</evidence>
<dbReference type="SUPFAM" id="SSF82771">
    <property type="entry name" value="GIY-YIG endonuclease"/>
    <property type="match status" value="1"/>
</dbReference>
<dbReference type="PROSITE" id="PS50151">
    <property type="entry name" value="UVR"/>
    <property type="match status" value="1"/>
</dbReference>
<dbReference type="Pfam" id="PF08459">
    <property type="entry name" value="UvrC_RNaseH_dom"/>
    <property type="match status" value="1"/>
</dbReference>
<dbReference type="PANTHER" id="PTHR30562:SF1">
    <property type="entry name" value="UVRABC SYSTEM PROTEIN C"/>
    <property type="match status" value="1"/>
</dbReference>
<evidence type="ECO:0000313" key="12">
    <source>
        <dbReference type="Proteomes" id="UP000324209"/>
    </source>
</evidence>
<keyword evidence="1 7" id="KW-0963">Cytoplasm</keyword>
<dbReference type="EMBL" id="CP036150">
    <property type="protein sequence ID" value="QEN09060.1"/>
    <property type="molecule type" value="Genomic_DNA"/>
</dbReference>
<evidence type="ECO:0000256" key="6">
    <source>
        <dbReference type="ARBA" id="ARBA00023236"/>
    </source>
</evidence>
<dbReference type="GO" id="GO:0009432">
    <property type="term" value="P:SOS response"/>
    <property type="evidence" value="ECO:0007669"/>
    <property type="project" value="UniProtKB-UniRule"/>
</dbReference>
<name>A0A5C1QPU9_9SPIO</name>
<dbReference type="OrthoDB" id="9804933at2"/>
<keyword evidence="5 7" id="KW-0234">DNA repair</keyword>
<keyword evidence="12" id="KW-1185">Reference proteome</keyword>
<dbReference type="InterPro" id="IPR004791">
    <property type="entry name" value="UvrC"/>
</dbReference>
<keyword evidence="6 7" id="KW-0742">SOS response</keyword>
<comment type="function">
    <text evidence="7">The UvrABC repair system catalyzes the recognition and processing of DNA lesions. UvrC both incises the 5' and 3' sides of the lesion. The N-terminal half is responsible for the 3' incision and the C-terminal half is responsible for the 5' incision.</text>
</comment>
<protein>
    <recommendedName>
        <fullName evidence="7">UvrABC system protein C</fullName>
        <shortName evidence="7">Protein UvrC</shortName>
    </recommendedName>
    <alternativeName>
        <fullName evidence="7">Excinuclease ABC subunit C</fullName>
    </alternativeName>
</protein>
<sequence length="607" mass="69690">MIMERNKERVESLQNQIRKFPLQPGVYLMKDDRKKIIYIGKAVNLRNRVRSYFSGEKDIKTKTLVRQIDSIDHIVTKSEYEALLLENNLIKKWNPRYNINLKDGKTYPVIRITAEDFPRVFRTRAIVNDKSQYYGPYPDVKVLDETLTLIKKILPLRRCRTLKKRDSPCLYYHMGKCSAPCTGFISKEDYRILVNKARSILSGRTSGLEKELMKEIKVLSESLEYEKAAEIRDILIALNKLQTEQKVEDFEEESRDYIGVDTSGNYYSFAVIQMRKGKLLGKESYRSEYYGTQEEAIQEFLLLYYGSPDKDFPAQAFISLKERSLIQDYLRQEVKGAESMTLSFPRSKRDQAVLNMATENARMDLARKLQDLGNIPALEDLQNVLNLKKLPRRIEGFDIAQLDGHFTVASLISFKDGNPDRKNYRHYNIRSLHGGIDDFKAISEAVARRYSRLMNEKKEMPDLILIDGGKGQVSSAVSVLDALGLSIPLIGLAKKEELIYMPGQKEPIDLPEGDRGLRVLQHVRDETHRFATSHNQKLRKKQLSLSSLENIPGIGPARSRKLLTTFGSMENLYAAKAEEISRTAGISSEAAEMIKQYLSRKEKAEDQ</sequence>
<comment type="similarity">
    <text evidence="7">Belongs to the UvrC family.</text>
</comment>
<dbReference type="InterPro" id="IPR050066">
    <property type="entry name" value="UvrABC_protein_C"/>
</dbReference>
<comment type="subcellular location">
    <subcellularLocation>
        <location evidence="7">Cytoplasm</location>
    </subcellularLocation>
</comment>
<keyword evidence="4 7" id="KW-0267">Excision nuclease</keyword>